<dbReference type="GO" id="GO:0005634">
    <property type="term" value="C:nucleus"/>
    <property type="evidence" value="ECO:0007669"/>
    <property type="project" value="UniProtKB-SubCell"/>
</dbReference>
<dbReference type="GO" id="GO:0006355">
    <property type="term" value="P:regulation of DNA-templated transcription"/>
    <property type="evidence" value="ECO:0007669"/>
    <property type="project" value="UniProtKB-UniRule"/>
</dbReference>
<evidence type="ECO:0000256" key="1">
    <source>
        <dbReference type="RuleBase" id="RU367018"/>
    </source>
</evidence>
<dbReference type="GO" id="GO:0008270">
    <property type="term" value="F:zinc ion binding"/>
    <property type="evidence" value="ECO:0007669"/>
    <property type="project" value="UniProtKB-UniRule"/>
</dbReference>
<keyword evidence="1" id="KW-0539">Nucleus</keyword>
<evidence type="ECO:0000259" key="2">
    <source>
        <dbReference type="Pfam" id="PF10551"/>
    </source>
</evidence>
<organism evidence="3 4">
    <name type="scientific">Paspalum notatum var. saurae</name>
    <dbReference type="NCBI Taxonomy" id="547442"/>
    <lineage>
        <taxon>Eukaryota</taxon>
        <taxon>Viridiplantae</taxon>
        <taxon>Streptophyta</taxon>
        <taxon>Embryophyta</taxon>
        <taxon>Tracheophyta</taxon>
        <taxon>Spermatophyta</taxon>
        <taxon>Magnoliopsida</taxon>
        <taxon>Liliopsida</taxon>
        <taxon>Poales</taxon>
        <taxon>Poaceae</taxon>
        <taxon>PACMAD clade</taxon>
        <taxon>Panicoideae</taxon>
        <taxon>Andropogonodae</taxon>
        <taxon>Paspaleae</taxon>
        <taxon>Paspalinae</taxon>
        <taxon>Paspalum</taxon>
    </lineage>
</organism>
<sequence length="137" mass="15773">MFVGANHHLECIVFAFTFLGDKTVETFEWVFNAFKTACSIVISNQDPAMLVALRRVFPNTIHVLCLCHVQNRYMLFLNELYARFEEEDFKSRNGSLLFSKPDYCALMVSTQRSESMNKLVKSAHVDANTPLHEFLSK</sequence>
<dbReference type="PANTHER" id="PTHR31669">
    <property type="entry name" value="PROTEIN FAR1-RELATED SEQUENCE 10-RELATED"/>
    <property type="match status" value="1"/>
</dbReference>
<dbReference type="PANTHER" id="PTHR31669:SF217">
    <property type="entry name" value="PROTEIN FAR1-RELATED SEQUENCE"/>
    <property type="match status" value="1"/>
</dbReference>
<gene>
    <name evidence="3" type="ORF">U9M48_037042</name>
</gene>
<keyword evidence="4" id="KW-1185">Reference proteome</keyword>
<keyword evidence="1" id="KW-0863">Zinc-finger</keyword>
<dbReference type="Proteomes" id="UP001341281">
    <property type="component" value="Chromosome 08"/>
</dbReference>
<dbReference type="InterPro" id="IPR018289">
    <property type="entry name" value="MULE_transposase_dom"/>
</dbReference>
<feature type="domain" description="MULE transposase" evidence="2">
    <location>
        <begin position="2"/>
        <end position="71"/>
    </location>
</feature>
<dbReference type="EMBL" id="CP144752">
    <property type="protein sequence ID" value="WVZ90774.1"/>
    <property type="molecule type" value="Genomic_DNA"/>
</dbReference>
<comment type="similarity">
    <text evidence="1">Belongs to the FHY3/FAR1 family.</text>
</comment>
<evidence type="ECO:0000313" key="3">
    <source>
        <dbReference type="EMBL" id="WVZ90774.1"/>
    </source>
</evidence>
<reference evidence="3 4" key="1">
    <citation type="submission" date="2024-02" db="EMBL/GenBank/DDBJ databases">
        <title>High-quality chromosome-scale genome assembly of Pensacola bahiagrass (Paspalum notatum Flugge var. saurae).</title>
        <authorList>
            <person name="Vega J.M."/>
            <person name="Podio M."/>
            <person name="Orjuela J."/>
            <person name="Siena L.A."/>
            <person name="Pessino S.C."/>
            <person name="Combes M.C."/>
            <person name="Mariac C."/>
            <person name="Albertini E."/>
            <person name="Pupilli F."/>
            <person name="Ortiz J.P.A."/>
            <person name="Leblanc O."/>
        </authorList>
    </citation>
    <scope>NUCLEOTIDE SEQUENCE [LARGE SCALE GENOMIC DNA]</scope>
    <source>
        <strain evidence="3">R1</strain>
        <tissue evidence="3">Leaf</tissue>
    </source>
</reference>
<keyword evidence="1" id="KW-0479">Metal-binding</keyword>
<dbReference type="AlphaFoldDB" id="A0AAQ3UKC5"/>
<evidence type="ECO:0000313" key="4">
    <source>
        <dbReference type="Proteomes" id="UP001341281"/>
    </source>
</evidence>
<comment type="subcellular location">
    <subcellularLocation>
        <location evidence="1">Nucleus</location>
    </subcellularLocation>
</comment>
<keyword evidence="1" id="KW-0862">Zinc</keyword>
<proteinExistence type="inferred from homology"/>
<accession>A0AAQ3UKC5</accession>
<comment type="function">
    <text evidence="1">Putative transcription activator involved in regulating light control of development.</text>
</comment>
<dbReference type="Pfam" id="PF10551">
    <property type="entry name" value="MULE"/>
    <property type="match status" value="1"/>
</dbReference>
<dbReference type="InterPro" id="IPR031052">
    <property type="entry name" value="FHY3/FAR1"/>
</dbReference>
<name>A0AAQ3UKC5_PASNO</name>
<protein>
    <recommendedName>
        <fullName evidence="1">Protein FAR1-RELATED SEQUENCE</fullName>
    </recommendedName>
</protein>